<evidence type="ECO:0000256" key="21">
    <source>
        <dbReference type="ARBA" id="ARBA00033328"/>
    </source>
</evidence>
<dbReference type="Pfam" id="PF04389">
    <property type="entry name" value="Peptidase_M28"/>
    <property type="match status" value="1"/>
</dbReference>
<dbReference type="GO" id="GO:0043171">
    <property type="term" value="P:peptide catabolic process"/>
    <property type="evidence" value="ECO:0007669"/>
    <property type="project" value="TreeGrafter"/>
</dbReference>
<evidence type="ECO:0000256" key="15">
    <source>
        <dbReference type="ARBA" id="ARBA00023034"/>
    </source>
</evidence>
<evidence type="ECO:0000256" key="13">
    <source>
        <dbReference type="ARBA" id="ARBA00022824"/>
    </source>
</evidence>
<evidence type="ECO:0000256" key="17">
    <source>
        <dbReference type="ARBA" id="ARBA00023145"/>
    </source>
</evidence>
<feature type="chain" id="PRO_5022863755" description="Carboxypeptidase Q" evidence="22">
    <location>
        <begin position="19"/>
        <end position="475"/>
    </location>
</feature>
<evidence type="ECO:0000256" key="22">
    <source>
        <dbReference type="SAM" id="SignalP"/>
    </source>
</evidence>
<reference evidence="24 25" key="1">
    <citation type="submission" date="2019-08" db="EMBL/GenBank/DDBJ databases">
        <authorList>
            <person name="Alioto T."/>
            <person name="Alioto T."/>
            <person name="Gomez Garrido J."/>
        </authorList>
    </citation>
    <scope>NUCLEOTIDE SEQUENCE [LARGE SCALE GENOMIC DNA]</scope>
</reference>
<evidence type="ECO:0000256" key="6">
    <source>
        <dbReference type="ARBA" id="ARBA00014116"/>
    </source>
</evidence>
<keyword evidence="12" id="KW-0378">Hydrolase</keyword>
<evidence type="ECO:0000256" key="20">
    <source>
        <dbReference type="ARBA" id="ARBA00025833"/>
    </source>
</evidence>
<comment type="subcellular location">
    <subcellularLocation>
        <location evidence="1">Endoplasmic reticulum</location>
    </subcellularLocation>
    <subcellularLocation>
        <location evidence="3">Golgi apparatus</location>
    </subcellularLocation>
    <subcellularLocation>
        <location evidence="2">Lysosome</location>
    </subcellularLocation>
    <subcellularLocation>
        <location evidence="4">Secreted</location>
    </subcellularLocation>
</comment>
<sequence length="475" mass="52317">MARPGLVVAVSLWCLTLASSPCATASSPDWCRLALPLRAEVSRYRPIVNRVLQYVLHGPYKGRTWAELARFTDTFGSRLAGTANLEDAIDYVTGKLRAENLDRVHGERVEFTGWQRSNESAWLVRPRVKNLAMLGLGGSVNTSSEGIKAGVVVVTSFDDLANKSSQVKGKIVVYNQPYVSYGETVVYRSRGASAASKYGAVAALIRSITPFSLNTPHAGQQRYSDGVRPIPVACITVEDAELLDRMYRRGIELEILLKMDSKFFPNAKSRNTVAEIKGTTHPEKIVLVSGHLDSWDVGQGAMDDGGGAFISWNSLVVLKNLGLRPRRTIRCLLWTAEEEGLIGAQAYLKGHKSELDKFNLVIESDEGTFQPYGIEFHGSKNAACIMNEIAGLFESINATKMVLSKENVGSDIEVFENINIPGASLLNRNEKYFWYHHTEADTMAVEDPDSLDLNTAMFALISYIVADLFVDLPKS</sequence>
<dbReference type="GO" id="GO:0006508">
    <property type="term" value="P:proteolysis"/>
    <property type="evidence" value="ECO:0007669"/>
    <property type="project" value="UniProtKB-KW"/>
</dbReference>
<evidence type="ECO:0000256" key="18">
    <source>
        <dbReference type="ARBA" id="ARBA00023180"/>
    </source>
</evidence>
<keyword evidence="13" id="KW-0256">Endoplasmic reticulum</keyword>
<evidence type="ECO:0000256" key="16">
    <source>
        <dbReference type="ARBA" id="ARBA00023049"/>
    </source>
</evidence>
<dbReference type="GO" id="GO:0005783">
    <property type="term" value="C:endoplasmic reticulum"/>
    <property type="evidence" value="ECO:0007669"/>
    <property type="project" value="UniProtKB-SubCell"/>
</dbReference>
<dbReference type="CDD" id="cd03883">
    <property type="entry name" value="M28_Pgcp_like"/>
    <property type="match status" value="1"/>
</dbReference>
<evidence type="ECO:0000256" key="5">
    <source>
        <dbReference type="ARBA" id="ARBA00010918"/>
    </source>
</evidence>
<evidence type="ECO:0000256" key="12">
    <source>
        <dbReference type="ARBA" id="ARBA00022801"/>
    </source>
</evidence>
<keyword evidence="8" id="KW-0121">Carboxypeptidase</keyword>
<protein>
    <recommendedName>
        <fullName evidence="6">Carboxypeptidase Q</fullName>
    </recommendedName>
    <alternativeName>
        <fullName evidence="21">Plasma glutamate carboxypeptidase</fullName>
    </alternativeName>
</protein>
<keyword evidence="11 22" id="KW-0732">Signal</keyword>
<evidence type="ECO:0000259" key="23">
    <source>
        <dbReference type="Pfam" id="PF04389"/>
    </source>
</evidence>
<evidence type="ECO:0000256" key="19">
    <source>
        <dbReference type="ARBA" id="ARBA00023228"/>
    </source>
</evidence>
<keyword evidence="16" id="KW-0482">Metalloprotease</keyword>
<comment type="similarity">
    <text evidence="5">Belongs to the peptidase M28 family.</text>
</comment>
<dbReference type="SUPFAM" id="SSF52025">
    <property type="entry name" value="PA domain"/>
    <property type="match status" value="1"/>
</dbReference>
<organism evidence="24 25">
    <name type="scientific">Cinara cedri</name>
    <dbReference type="NCBI Taxonomy" id="506608"/>
    <lineage>
        <taxon>Eukaryota</taxon>
        <taxon>Metazoa</taxon>
        <taxon>Ecdysozoa</taxon>
        <taxon>Arthropoda</taxon>
        <taxon>Hexapoda</taxon>
        <taxon>Insecta</taxon>
        <taxon>Pterygota</taxon>
        <taxon>Neoptera</taxon>
        <taxon>Paraneoptera</taxon>
        <taxon>Hemiptera</taxon>
        <taxon>Sternorrhyncha</taxon>
        <taxon>Aphidomorpha</taxon>
        <taxon>Aphidoidea</taxon>
        <taxon>Aphididae</taxon>
        <taxon>Lachninae</taxon>
        <taxon>Cinara</taxon>
    </lineage>
</organism>
<keyword evidence="14" id="KW-0862">Zinc</keyword>
<dbReference type="OrthoDB" id="10013407at2759"/>
<evidence type="ECO:0000256" key="14">
    <source>
        <dbReference type="ARBA" id="ARBA00022833"/>
    </source>
</evidence>
<evidence type="ECO:0000256" key="4">
    <source>
        <dbReference type="ARBA" id="ARBA00004613"/>
    </source>
</evidence>
<feature type="signal peptide" evidence="22">
    <location>
        <begin position="1"/>
        <end position="18"/>
    </location>
</feature>
<evidence type="ECO:0000256" key="7">
    <source>
        <dbReference type="ARBA" id="ARBA00022525"/>
    </source>
</evidence>
<keyword evidence="19" id="KW-0458">Lysosome</keyword>
<dbReference type="GO" id="GO:0005794">
    <property type="term" value="C:Golgi apparatus"/>
    <property type="evidence" value="ECO:0007669"/>
    <property type="project" value="UniProtKB-SubCell"/>
</dbReference>
<keyword evidence="15" id="KW-0333">Golgi apparatus</keyword>
<evidence type="ECO:0000256" key="8">
    <source>
        <dbReference type="ARBA" id="ARBA00022645"/>
    </source>
</evidence>
<accession>A0A5E4MUD9</accession>
<keyword evidence="9" id="KW-0645">Protease</keyword>
<evidence type="ECO:0000256" key="1">
    <source>
        <dbReference type="ARBA" id="ARBA00004240"/>
    </source>
</evidence>
<dbReference type="PANTHER" id="PTHR12053">
    <property type="entry name" value="PROTEASE FAMILY M28 PLASMA GLUTAMATE CARBOXYPEPTIDASE-RELATED"/>
    <property type="match status" value="1"/>
</dbReference>
<dbReference type="GO" id="GO:0070573">
    <property type="term" value="F:metallodipeptidase activity"/>
    <property type="evidence" value="ECO:0007669"/>
    <property type="project" value="InterPro"/>
</dbReference>
<dbReference type="PANTHER" id="PTHR12053:SF3">
    <property type="entry name" value="CARBOXYPEPTIDASE Q"/>
    <property type="match status" value="1"/>
</dbReference>
<dbReference type="AlphaFoldDB" id="A0A5E4MUD9"/>
<feature type="domain" description="Peptidase M28" evidence="23">
    <location>
        <begin position="271"/>
        <end position="458"/>
    </location>
</feature>
<proteinExistence type="inferred from homology"/>
<evidence type="ECO:0000256" key="9">
    <source>
        <dbReference type="ARBA" id="ARBA00022670"/>
    </source>
</evidence>
<dbReference type="FunFam" id="3.40.630.10:FF:000036">
    <property type="entry name" value="Carboxypeptidase Q"/>
    <property type="match status" value="1"/>
</dbReference>
<evidence type="ECO:0000313" key="25">
    <source>
        <dbReference type="Proteomes" id="UP000325440"/>
    </source>
</evidence>
<dbReference type="GO" id="GO:0004180">
    <property type="term" value="F:carboxypeptidase activity"/>
    <property type="evidence" value="ECO:0007669"/>
    <property type="project" value="UniProtKB-KW"/>
</dbReference>
<dbReference type="Proteomes" id="UP000325440">
    <property type="component" value="Unassembled WGS sequence"/>
</dbReference>
<dbReference type="Gene3D" id="3.40.630.10">
    <property type="entry name" value="Zn peptidases"/>
    <property type="match status" value="1"/>
</dbReference>
<dbReference type="Gene3D" id="3.50.30.30">
    <property type="match status" value="1"/>
</dbReference>
<dbReference type="EMBL" id="CABPRJ010001067">
    <property type="protein sequence ID" value="VVC35137.1"/>
    <property type="molecule type" value="Genomic_DNA"/>
</dbReference>
<dbReference type="InterPro" id="IPR046450">
    <property type="entry name" value="PA_dom_sf"/>
</dbReference>
<comment type="subunit">
    <text evidence="20">Homodimer. The monomeric form is inactive while the homodimer is active.</text>
</comment>
<dbReference type="InterPro" id="IPR039866">
    <property type="entry name" value="CPQ"/>
</dbReference>
<dbReference type="SUPFAM" id="SSF53187">
    <property type="entry name" value="Zn-dependent exopeptidases"/>
    <property type="match status" value="1"/>
</dbReference>
<evidence type="ECO:0000313" key="24">
    <source>
        <dbReference type="EMBL" id="VVC35137.1"/>
    </source>
</evidence>
<dbReference type="GO" id="GO:0005615">
    <property type="term" value="C:extracellular space"/>
    <property type="evidence" value="ECO:0007669"/>
    <property type="project" value="TreeGrafter"/>
</dbReference>
<keyword evidence="25" id="KW-1185">Reference proteome</keyword>
<name>A0A5E4MUD9_9HEMI</name>
<keyword evidence="7" id="KW-0964">Secreted</keyword>
<evidence type="ECO:0000256" key="10">
    <source>
        <dbReference type="ARBA" id="ARBA00022723"/>
    </source>
</evidence>
<dbReference type="GO" id="GO:0005764">
    <property type="term" value="C:lysosome"/>
    <property type="evidence" value="ECO:0007669"/>
    <property type="project" value="UniProtKB-SubCell"/>
</dbReference>
<dbReference type="InterPro" id="IPR007484">
    <property type="entry name" value="Peptidase_M28"/>
</dbReference>
<evidence type="ECO:0000256" key="3">
    <source>
        <dbReference type="ARBA" id="ARBA00004555"/>
    </source>
</evidence>
<evidence type="ECO:0000256" key="2">
    <source>
        <dbReference type="ARBA" id="ARBA00004371"/>
    </source>
</evidence>
<gene>
    <name evidence="24" type="ORF">CINCED_3A008229</name>
</gene>
<evidence type="ECO:0000256" key="11">
    <source>
        <dbReference type="ARBA" id="ARBA00022729"/>
    </source>
</evidence>
<keyword evidence="10" id="KW-0479">Metal-binding</keyword>
<dbReference type="GO" id="GO:0046872">
    <property type="term" value="F:metal ion binding"/>
    <property type="evidence" value="ECO:0007669"/>
    <property type="project" value="UniProtKB-KW"/>
</dbReference>
<keyword evidence="18" id="KW-0325">Glycoprotein</keyword>
<dbReference type="FunFam" id="3.50.30.30:FF:000009">
    <property type="entry name" value="Carboxypeptidase Q"/>
    <property type="match status" value="1"/>
</dbReference>
<keyword evidence="17" id="KW-0865">Zymogen</keyword>